<evidence type="ECO:0000313" key="3">
    <source>
        <dbReference type="Proteomes" id="UP000249354"/>
    </source>
</evidence>
<dbReference type="SUPFAM" id="SSF52833">
    <property type="entry name" value="Thioredoxin-like"/>
    <property type="match status" value="1"/>
</dbReference>
<reference evidence="3" key="1">
    <citation type="submission" date="2018-04" db="EMBL/GenBank/DDBJ databases">
        <authorList>
            <person name="Cornet L."/>
        </authorList>
    </citation>
    <scope>NUCLEOTIDE SEQUENCE [LARGE SCALE GENOMIC DNA]</scope>
</reference>
<gene>
    <name evidence="2" type="ORF">DCF25_16670</name>
</gene>
<dbReference type="InterPro" id="IPR012336">
    <property type="entry name" value="Thioredoxin-like_fold"/>
</dbReference>
<dbReference type="Pfam" id="PF13192">
    <property type="entry name" value="Thioredoxin_3"/>
    <property type="match status" value="1"/>
</dbReference>
<dbReference type="Proteomes" id="UP000249354">
    <property type="component" value="Unassembled WGS sequence"/>
</dbReference>
<organism evidence="2 3">
    <name type="scientific">Leptolyngbya foveolarum</name>
    <dbReference type="NCBI Taxonomy" id="47253"/>
    <lineage>
        <taxon>Bacteria</taxon>
        <taxon>Bacillati</taxon>
        <taxon>Cyanobacteriota</taxon>
        <taxon>Cyanophyceae</taxon>
        <taxon>Leptolyngbyales</taxon>
        <taxon>Leptolyngbyaceae</taxon>
        <taxon>Leptolyngbya group</taxon>
        <taxon>Leptolyngbya</taxon>
    </lineage>
</organism>
<reference evidence="2 3" key="2">
    <citation type="submission" date="2018-06" db="EMBL/GenBank/DDBJ databases">
        <title>Metagenomic assembly of (sub)arctic Cyanobacteria and their associated microbiome from non-axenic cultures.</title>
        <authorList>
            <person name="Baurain D."/>
        </authorList>
    </citation>
    <scope>NUCLEOTIDE SEQUENCE [LARGE SCALE GENOMIC DNA]</scope>
    <source>
        <strain evidence="2">ULC129bin1</strain>
    </source>
</reference>
<sequence>MNTRRIEIFIGNCPLCEETVQLIQECAGSTCEVLIYNLREEMGKAQQYGVTAVPSVAVDGMLVLTGKPSRSQLEVTGIVQMDRSSQVSTDMGMYMGMGI</sequence>
<accession>A0A2W4TW06</accession>
<dbReference type="Gene3D" id="3.40.30.10">
    <property type="entry name" value="Glutaredoxin"/>
    <property type="match status" value="1"/>
</dbReference>
<evidence type="ECO:0000313" key="2">
    <source>
        <dbReference type="EMBL" id="PZO13043.1"/>
    </source>
</evidence>
<feature type="domain" description="Thioredoxin-like fold" evidence="1">
    <location>
        <begin position="5"/>
        <end position="74"/>
    </location>
</feature>
<proteinExistence type="predicted"/>
<comment type="caution">
    <text evidence="2">The sequence shown here is derived from an EMBL/GenBank/DDBJ whole genome shotgun (WGS) entry which is preliminary data.</text>
</comment>
<dbReference type="EMBL" id="QBMC01000134">
    <property type="protein sequence ID" value="PZO13043.1"/>
    <property type="molecule type" value="Genomic_DNA"/>
</dbReference>
<evidence type="ECO:0000259" key="1">
    <source>
        <dbReference type="Pfam" id="PF13192"/>
    </source>
</evidence>
<name>A0A2W4TW06_9CYAN</name>
<dbReference type="AlphaFoldDB" id="A0A2W4TW06"/>
<dbReference type="InterPro" id="IPR036249">
    <property type="entry name" value="Thioredoxin-like_sf"/>
</dbReference>
<protein>
    <submittedName>
        <fullName evidence="2">Thioredoxin family protein</fullName>
    </submittedName>
</protein>